<feature type="region of interest" description="Disordered" evidence="9">
    <location>
        <begin position="663"/>
        <end position="713"/>
    </location>
</feature>
<gene>
    <name evidence="7" type="primary">KATNB1</name>
</gene>
<dbReference type="InterPro" id="IPR028021">
    <property type="entry name" value="Katanin_C-terminal"/>
</dbReference>
<dbReference type="GO" id="GO:0000922">
    <property type="term" value="C:spindle pole"/>
    <property type="evidence" value="ECO:0007669"/>
    <property type="project" value="UniProtKB-SubCell"/>
</dbReference>
<dbReference type="GO" id="GO:0005813">
    <property type="term" value="C:centrosome"/>
    <property type="evidence" value="ECO:0007669"/>
    <property type="project" value="UniProtKB-SubCell"/>
</dbReference>
<dbReference type="Pfam" id="PF13925">
    <property type="entry name" value="Katanin_con80"/>
    <property type="match status" value="1"/>
</dbReference>
<dbReference type="InterPro" id="IPR015943">
    <property type="entry name" value="WD40/YVTN_repeat-like_dom_sf"/>
</dbReference>
<feature type="domain" description="Katanin p80 subunit C-terminal" evidence="10">
    <location>
        <begin position="803"/>
        <end position="961"/>
    </location>
</feature>
<dbReference type="PROSITE" id="PS50082">
    <property type="entry name" value="WD_REPEATS_2"/>
    <property type="match status" value="5"/>
</dbReference>
<keyword evidence="7" id="KW-0498">Mitosis</keyword>
<dbReference type="GO" id="GO:0005737">
    <property type="term" value="C:cytoplasm"/>
    <property type="evidence" value="ECO:0007669"/>
    <property type="project" value="UniProtKB-SubCell"/>
</dbReference>
<dbReference type="SUPFAM" id="SSF50978">
    <property type="entry name" value="WD40 repeat-like"/>
    <property type="match status" value="1"/>
</dbReference>
<dbReference type="PROSITE" id="PS50294">
    <property type="entry name" value="WD_REPEATS_REGION"/>
    <property type="match status" value="5"/>
</dbReference>
<feature type="repeat" description="WD" evidence="8">
    <location>
        <begin position="14"/>
        <end position="56"/>
    </location>
</feature>
<dbReference type="InterPro" id="IPR036322">
    <property type="entry name" value="WD40_repeat_dom_sf"/>
</dbReference>
<feature type="region of interest" description="Disordered" evidence="9">
    <location>
        <begin position="404"/>
        <end position="461"/>
    </location>
</feature>
<dbReference type="GO" id="GO:0051301">
    <property type="term" value="P:cell division"/>
    <property type="evidence" value="ECO:0007669"/>
    <property type="project" value="UniProtKB-KW"/>
</dbReference>
<dbReference type="FunFam" id="2.130.10.10:FF:000462">
    <property type="entry name" value="Katanin p80 WD40 repeat-containing subunit B1"/>
    <property type="match status" value="1"/>
</dbReference>
<name>A0A8D9BB32_9HEMI</name>
<evidence type="ECO:0000313" key="11">
    <source>
        <dbReference type="EMBL" id="CAG6781823.1"/>
    </source>
</evidence>
<dbReference type="Gene3D" id="2.130.10.10">
    <property type="entry name" value="YVTN repeat-like/Quinoprotein amine dehydrogenase"/>
    <property type="match status" value="1"/>
</dbReference>
<keyword evidence="4 7" id="KW-0493">Microtubule</keyword>
<organism evidence="11">
    <name type="scientific">Cacopsylla melanoneura</name>
    <dbReference type="NCBI Taxonomy" id="428564"/>
    <lineage>
        <taxon>Eukaryota</taxon>
        <taxon>Metazoa</taxon>
        <taxon>Ecdysozoa</taxon>
        <taxon>Arthropoda</taxon>
        <taxon>Hexapoda</taxon>
        <taxon>Insecta</taxon>
        <taxon>Pterygota</taxon>
        <taxon>Neoptera</taxon>
        <taxon>Paraneoptera</taxon>
        <taxon>Hemiptera</taxon>
        <taxon>Sternorrhyncha</taxon>
        <taxon>Psylloidea</taxon>
        <taxon>Psyllidae</taxon>
        <taxon>Psyllinae</taxon>
        <taxon>Cacopsylla</taxon>
    </lineage>
</organism>
<evidence type="ECO:0000256" key="2">
    <source>
        <dbReference type="ARBA" id="ARBA00022490"/>
    </source>
</evidence>
<evidence type="ECO:0000256" key="1">
    <source>
        <dbReference type="ARBA" id="ARBA00004245"/>
    </source>
</evidence>
<feature type="compositionally biased region" description="Polar residues" evidence="9">
    <location>
        <begin position="625"/>
        <end position="642"/>
    </location>
</feature>
<accession>A0A8D9BB32</accession>
<dbReference type="GO" id="GO:0008352">
    <property type="term" value="C:katanin complex"/>
    <property type="evidence" value="ECO:0007669"/>
    <property type="project" value="InterPro"/>
</dbReference>
<dbReference type="InterPro" id="IPR020472">
    <property type="entry name" value="WD40_PAC1"/>
</dbReference>
<evidence type="ECO:0000256" key="4">
    <source>
        <dbReference type="ARBA" id="ARBA00022701"/>
    </source>
</evidence>
<keyword evidence="6 7" id="KW-0206">Cytoskeleton</keyword>
<feature type="region of interest" description="Disordered" evidence="9">
    <location>
        <begin position="621"/>
        <end position="642"/>
    </location>
</feature>
<evidence type="ECO:0000256" key="6">
    <source>
        <dbReference type="ARBA" id="ARBA00023212"/>
    </source>
</evidence>
<dbReference type="HAMAP" id="MF_03022">
    <property type="entry name" value="Katanin_p80_B1"/>
    <property type="match status" value="1"/>
</dbReference>
<dbReference type="EMBL" id="HBUF01363521">
    <property type="protein sequence ID" value="CAG6722281.1"/>
    <property type="molecule type" value="Transcribed_RNA"/>
</dbReference>
<dbReference type="SMART" id="SM00320">
    <property type="entry name" value="WD40"/>
    <property type="match status" value="6"/>
</dbReference>
<evidence type="ECO:0000256" key="8">
    <source>
        <dbReference type="PROSITE-ProRule" id="PRU00221"/>
    </source>
</evidence>
<evidence type="ECO:0000256" key="9">
    <source>
        <dbReference type="SAM" id="MobiDB-lite"/>
    </source>
</evidence>
<dbReference type="Pfam" id="PF00400">
    <property type="entry name" value="WD40"/>
    <property type="match status" value="5"/>
</dbReference>
<comment type="similarity">
    <text evidence="7">Belongs to the WD repeat KATNB1 family.</text>
</comment>
<proteinExistence type="inferred from homology"/>
<dbReference type="CDD" id="cd00200">
    <property type="entry name" value="WD40"/>
    <property type="match status" value="1"/>
</dbReference>
<feature type="compositionally biased region" description="Acidic residues" evidence="9">
    <location>
        <begin position="349"/>
        <end position="358"/>
    </location>
</feature>
<evidence type="ECO:0000256" key="3">
    <source>
        <dbReference type="ARBA" id="ARBA00022574"/>
    </source>
</evidence>
<keyword evidence="7" id="KW-0131">Cell cycle</keyword>
<evidence type="ECO:0000256" key="5">
    <source>
        <dbReference type="ARBA" id="ARBA00022737"/>
    </source>
</evidence>
<comment type="function">
    <text evidence="7">Participates in a complex which severs microtubules in an ATP-dependent manner. May act to target the enzymatic subunit of this complex to sites of action such as the centrosome. Microtubule severing may promote rapid reorganization of cellular microtubule arrays and the release of microtubules from the centrosome following nucleation.</text>
</comment>
<dbReference type="InterPro" id="IPR026962">
    <property type="entry name" value="KTNB1"/>
</dbReference>
<sequence>MNSPVKRSWKLQDFMAHGASVNCLSLGKKSGQVLATGGDDKKVNLWALGKSNCIMSLSGHSTPVESVQFGNGEETLSAGCQSGAIKIWNLAVPTVQRTLNGHKSSITSVDFHPYGDYLCSGSLDSFIKLWDLRRKGCIYTYRGHSKSINSIRFSPDGQWIASGGEDGVVRIWDLRAGKRISDLTQHSAPVTDVVFHPHEFLLASSSADRTINFWDLEKFSLVSTTEKSSSTIRCLTFSEGGECLLAGDSEGLKVYGWEPARQYDAQPMGWGKVQDLAVTGTQLIGASFHLTNTSIHILDLSLVHPLGTPPPQYTSSVPFSHNTSLRKSFTKGRPGGTKPKLDVKPSIEENTESEEPGIEEELFATIANPRDYTAIFQPNRALNRSPVHSNPSIASDSEEWVLVTPKPPLSHTGGDSSTPPLSPVRPQRKLSAHRPPSLSLSMMNPADMSSPEYELAPKLNNPASELNHISKLYISSPSPASRGSSRTASPKRSIPPASPSYSTGSLDGGASTSYPYPPYRNKPLERDVDDLPPYIPPDKPSVDFEVPTKESDEARIYPTYNAPPLKFNQSYATPTKENDYSGSMNSYDADEPVQYHSSEPPYATNVPPEHARFVTKDSDRYYTKESPSGNHSNGNATAYQGNQIGGFNAGRCRDYFRSSSTFNSPMGGSEPMPASMYSNSKHNQESSMYSNSKHSHDSNMFNSSKHSQDLDAPPSMFTKQGQESMFSKHSQDSGFSTLDSFSTGSPVGTMGRGERDQIIPMNLSTPVGLDMEQFLPKSYSSHQARGGRVSMTESELMSTIFNGHEKMMAVLRNRQRSLGLVYMAVNNKNMEAGIETALGMNDGTVMVDLLKSMIPRRNVWNLELCSTILPVCQDLLQSKYEMYITTACDTLNLILRTFGPVIKNNMKWSGGSSIGVDISKEERYKKCVKVYNALQPVKSVLLKKQTVQGKLGQTFRDLLSEIETIDS</sequence>
<reference evidence="11" key="1">
    <citation type="submission" date="2021-05" db="EMBL/GenBank/DDBJ databases">
        <authorList>
            <person name="Alioto T."/>
            <person name="Alioto T."/>
            <person name="Gomez Garrido J."/>
        </authorList>
    </citation>
    <scope>NUCLEOTIDE SEQUENCE</scope>
</reference>
<evidence type="ECO:0000256" key="7">
    <source>
        <dbReference type="HAMAP-Rule" id="MF_03022"/>
    </source>
</evidence>
<protein>
    <recommendedName>
        <fullName evidence="7">Katanin p80 WD40 repeat-containing subunit B1</fullName>
        <shortName evidence="7">Katanin p80 subunit B1</shortName>
    </recommendedName>
    <alternativeName>
        <fullName evidence="7">p80 katanin</fullName>
    </alternativeName>
</protein>
<feature type="repeat" description="WD" evidence="8">
    <location>
        <begin position="57"/>
        <end position="98"/>
    </location>
</feature>
<keyword evidence="7" id="KW-0132">Cell division</keyword>
<comment type="subunit">
    <text evidence="7">Interacts with KATNA1. This interaction enhances the microtubule binding and severing activity of KATNA1 and also targets this activity to the centrosome.</text>
</comment>
<dbReference type="GO" id="GO:0007019">
    <property type="term" value="P:microtubule depolymerization"/>
    <property type="evidence" value="ECO:0007669"/>
    <property type="project" value="TreeGrafter"/>
</dbReference>
<dbReference type="InterPro" id="IPR001680">
    <property type="entry name" value="WD40_rpt"/>
</dbReference>
<dbReference type="PANTHER" id="PTHR19845">
    <property type="entry name" value="KATANIN P80 SUBUNIT"/>
    <property type="match status" value="1"/>
</dbReference>
<feature type="compositionally biased region" description="Basic and acidic residues" evidence="9">
    <location>
        <begin position="540"/>
        <end position="550"/>
    </location>
</feature>
<feature type="compositionally biased region" description="Polar residues" evidence="9">
    <location>
        <begin position="676"/>
        <end position="705"/>
    </location>
</feature>
<dbReference type="EMBL" id="HBUF01624713">
    <property type="protein sequence ID" value="CAG6781825.1"/>
    <property type="molecule type" value="Transcribed_RNA"/>
</dbReference>
<dbReference type="GO" id="GO:0005874">
    <property type="term" value="C:microtubule"/>
    <property type="evidence" value="ECO:0007669"/>
    <property type="project" value="UniProtKB-KW"/>
</dbReference>
<dbReference type="PANTHER" id="PTHR19845:SF0">
    <property type="entry name" value="KATANIN P80 WD40 REPEAT-CONTAINING SUBUNIT B1"/>
    <property type="match status" value="1"/>
</dbReference>
<keyword evidence="2 7" id="KW-0963">Cytoplasm</keyword>
<feature type="region of interest" description="Disordered" evidence="9">
    <location>
        <begin position="474"/>
        <end position="550"/>
    </location>
</feature>
<comment type="subcellular location">
    <subcellularLocation>
        <location evidence="1 7">Cytoplasm</location>
        <location evidence="1 7">Cytoskeleton</location>
    </subcellularLocation>
    <subcellularLocation>
        <location evidence="7">Cytoplasm</location>
    </subcellularLocation>
    <subcellularLocation>
        <location evidence="7">Cytoplasm</location>
        <location evidence="7">Cytoskeleton</location>
        <location evidence="7">Microtubule organizing center</location>
        <location evidence="7">Centrosome</location>
    </subcellularLocation>
    <subcellularLocation>
        <location evidence="7">Cytoplasm</location>
        <location evidence="7">Cytoskeleton</location>
        <location evidence="7">Spindle pole</location>
    </subcellularLocation>
    <subcellularLocation>
        <location evidence="7">Cytoplasm</location>
        <location evidence="7">Cytoskeleton</location>
        <location evidence="7">Spindle</location>
    </subcellularLocation>
    <text evidence="7">Predominantly cytoplasmic. Localized to the interphase centrosome and mitotic spindle poles.</text>
</comment>
<feature type="repeat" description="WD" evidence="8">
    <location>
        <begin position="183"/>
        <end position="224"/>
    </location>
</feature>
<feature type="compositionally biased region" description="Polar residues" evidence="9">
    <location>
        <begin position="499"/>
        <end position="514"/>
    </location>
</feature>
<dbReference type="EMBL" id="HBUF01624714">
    <property type="protein sequence ID" value="CAG6781827.1"/>
    <property type="molecule type" value="Transcribed_RNA"/>
</dbReference>
<dbReference type="GO" id="GO:0008017">
    <property type="term" value="F:microtubule binding"/>
    <property type="evidence" value="ECO:0007669"/>
    <property type="project" value="UniProtKB-UniRule"/>
</dbReference>
<dbReference type="PRINTS" id="PR00320">
    <property type="entry name" value="GPROTEINBRPT"/>
</dbReference>
<feature type="repeat" description="WD" evidence="8">
    <location>
        <begin position="99"/>
        <end position="140"/>
    </location>
</feature>
<dbReference type="EMBL" id="HBUF01624712">
    <property type="protein sequence ID" value="CAG6781823.1"/>
    <property type="molecule type" value="Transcribed_RNA"/>
</dbReference>
<dbReference type="PROSITE" id="PS00678">
    <property type="entry name" value="WD_REPEATS_1"/>
    <property type="match status" value="3"/>
</dbReference>
<dbReference type="AlphaFoldDB" id="A0A8D9BB32"/>
<feature type="repeat" description="WD" evidence="8">
    <location>
        <begin position="141"/>
        <end position="182"/>
    </location>
</feature>
<keyword evidence="5" id="KW-0677">Repeat</keyword>
<dbReference type="GO" id="GO:0051013">
    <property type="term" value="P:microtubule severing"/>
    <property type="evidence" value="ECO:0007669"/>
    <property type="project" value="UniProtKB-UniRule"/>
</dbReference>
<dbReference type="InterPro" id="IPR019775">
    <property type="entry name" value="WD40_repeat_CS"/>
</dbReference>
<evidence type="ECO:0000259" key="10">
    <source>
        <dbReference type="Pfam" id="PF13925"/>
    </source>
</evidence>
<keyword evidence="3 8" id="KW-0853">WD repeat</keyword>
<feature type="region of interest" description="Disordered" evidence="9">
    <location>
        <begin position="326"/>
        <end position="358"/>
    </location>
</feature>
<feature type="compositionally biased region" description="Low complexity" evidence="9">
    <location>
        <begin position="475"/>
        <end position="490"/>
    </location>
</feature>